<accession>A0A9P6RF09</accession>
<reference evidence="1" key="1">
    <citation type="journal article" date="2020" name="Fungal Divers.">
        <title>Resolving the Mortierellaceae phylogeny through synthesis of multi-gene phylogenetics and phylogenomics.</title>
        <authorList>
            <person name="Vandepol N."/>
            <person name="Liber J."/>
            <person name="Desiro A."/>
            <person name="Na H."/>
            <person name="Kennedy M."/>
            <person name="Barry K."/>
            <person name="Grigoriev I.V."/>
            <person name="Miller A.N."/>
            <person name="O'Donnell K."/>
            <person name="Stajich J.E."/>
            <person name="Bonito G."/>
        </authorList>
    </citation>
    <scope>NUCLEOTIDE SEQUENCE</scope>
    <source>
        <strain evidence="1">NVP60</strain>
    </source>
</reference>
<protein>
    <recommendedName>
        <fullName evidence="3">F-box domain-containing protein</fullName>
    </recommendedName>
</protein>
<dbReference type="Proteomes" id="UP000823405">
    <property type="component" value="Unassembled WGS sequence"/>
</dbReference>
<comment type="caution">
    <text evidence="1">The sequence shown here is derived from an EMBL/GenBank/DDBJ whole genome shotgun (WGS) entry which is preliminary data.</text>
</comment>
<sequence length="694" mass="79726">MLRSLSLRLGMDQKHRRRSTRTLSPLQLPEILVIIFSHLSDETLRQSVAPVCRLWFQTVQDVIGREVVWYSEWDPTQLTRILSMLPGAERLICHYPFTRLSAERLLIDSLQRLEALYQEQQLNQGSDNSILKQEQYIDQSGAGAGGTQQYRFIFHKHVPLQHMELSISKLSSTSFDQFPFPTSLTTLKLTFCRSFGSSFSLTRILTLCPRLVSFHAKSQNNFSVRVTLEPFEQAFQQQSDTLTPTQLQQHMQQLQQKVFKTPLVLRSLIFETLYLDQFRFKNILAVTPQLKELKLIDMEIGWPPTWGDLLTYIPTLPCKLESTHFSLSNRATDTGEMDTMMALYPMPLEWSLWDLNVQPSLLQSLETTANMVTKLELYLSHGSRGYSADCHGRHMQSAPKLIHKYLCNSPHLIHLRIVRSAFIIEDMDLFGRRTFVDLTLAGSYNNPDSASNSAGTGKSGKLEVWQCRNLKTLQFEINAHLDIVPLSDPVQSRILFGYISRVCPNLEDLSISCPTVCIYGASHQSYTPRLSLGLEGGLCLLSRLRSLRRLKIEEYYLCQSANCEVYEMNWMDPSGRGAWSRKKRQEVMSQWGPMEAEEARLETERRKDRGPEKFTPFSDAKKDVALAKELQNLGLLVDVKNMVKEMDGGSDRFVCFPELEKMSFEYPVENLPRNELHRLFPKNSRLDGTSLIWS</sequence>
<dbReference type="EMBL" id="JAAAIN010000342">
    <property type="protein sequence ID" value="KAG0315944.1"/>
    <property type="molecule type" value="Genomic_DNA"/>
</dbReference>
<dbReference type="SUPFAM" id="SSF52047">
    <property type="entry name" value="RNI-like"/>
    <property type="match status" value="1"/>
</dbReference>
<evidence type="ECO:0000313" key="2">
    <source>
        <dbReference type="Proteomes" id="UP000823405"/>
    </source>
</evidence>
<dbReference type="InterPro" id="IPR032675">
    <property type="entry name" value="LRR_dom_sf"/>
</dbReference>
<gene>
    <name evidence="1" type="ORF">BGZ97_007673</name>
</gene>
<evidence type="ECO:0000313" key="1">
    <source>
        <dbReference type="EMBL" id="KAG0315944.1"/>
    </source>
</evidence>
<proteinExistence type="predicted"/>
<evidence type="ECO:0008006" key="3">
    <source>
        <dbReference type="Google" id="ProtNLM"/>
    </source>
</evidence>
<keyword evidence="2" id="KW-1185">Reference proteome</keyword>
<dbReference type="Gene3D" id="3.80.10.10">
    <property type="entry name" value="Ribonuclease Inhibitor"/>
    <property type="match status" value="1"/>
</dbReference>
<organism evidence="1 2">
    <name type="scientific">Linnemannia gamsii</name>
    <dbReference type="NCBI Taxonomy" id="64522"/>
    <lineage>
        <taxon>Eukaryota</taxon>
        <taxon>Fungi</taxon>
        <taxon>Fungi incertae sedis</taxon>
        <taxon>Mucoromycota</taxon>
        <taxon>Mortierellomycotina</taxon>
        <taxon>Mortierellomycetes</taxon>
        <taxon>Mortierellales</taxon>
        <taxon>Mortierellaceae</taxon>
        <taxon>Linnemannia</taxon>
    </lineage>
</organism>
<dbReference type="AlphaFoldDB" id="A0A9P6RF09"/>
<name>A0A9P6RF09_9FUNG</name>
<dbReference type="OrthoDB" id="2377257at2759"/>